<keyword evidence="2" id="KW-0067">ATP-binding</keyword>
<dbReference type="FunFam" id="3.40.50.300:FF:000006">
    <property type="entry name" value="DNA-binding transcriptional regulator NtrC"/>
    <property type="match status" value="1"/>
</dbReference>
<dbReference type="InterPro" id="IPR009057">
    <property type="entry name" value="Homeodomain-like_sf"/>
</dbReference>
<dbReference type="Pfam" id="PF13426">
    <property type="entry name" value="PAS_9"/>
    <property type="match status" value="1"/>
</dbReference>
<dbReference type="CDD" id="cd00130">
    <property type="entry name" value="PAS"/>
    <property type="match status" value="2"/>
</dbReference>
<keyword evidence="11" id="KW-1185">Reference proteome</keyword>
<evidence type="ECO:0000256" key="6">
    <source>
        <dbReference type="SAM" id="MobiDB-lite"/>
    </source>
</evidence>
<protein>
    <submittedName>
        <fullName evidence="10">Fis family transcriptional regulator</fullName>
    </submittedName>
</protein>
<dbReference type="InterPro" id="IPR058031">
    <property type="entry name" value="AAA_lid_NorR"/>
</dbReference>
<proteinExistence type="predicted"/>
<dbReference type="InterPro" id="IPR000700">
    <property type="entry name" value="PAS-assoc_C"/>
</dbReference>
<evidence type="ECO:0000256" key="5">
    <source>
        <dbReference type="ARBA" id="ARBA00023163"/>
    </source>
</evidence>
<dbReference type="Gene3D" id="1.10.10.60">
    <property type="entry name" value="Homeodomain-like"/>
    <property type="match status" value="1"/>
</dbReference>
<reference evidence="10" key="1">
    <citation type="submission" date="2020-12" db="EMBL/GenBank/DDBJ databases">
        <title>Desulfobium dissulfuricans gen. nov., sp. nov., a novel mesophilic, sulfate-reducing bacterium isolated from a deep-sea hydrothermal vent.</title>
        <authorList>
            <person name="Hashimoto Y."/>
            <person name="Tame A."/>
            <person name="Sawayama S."/>
            <person name="Miyazaki J."/>
            <person name="Takai K."/>
            <person name="Nakagawa S."/>
        </authorList>
    </citation>
    <scope>NUCLEOTIDE SEQUENCE</scope>
    <source>
        <strain evidence="10">GF1</strain>
    </source>
</reference>
<dbReference type="SMART" id="SM00382">
    <property type="entry name" value="AAA"/>
    <property type="match status" value="1"/>
</dbReference>
<dbReference type="Gene3D" id="3.40.50.300">
    <property type="entry name" value="P-loop containing nucleotide triphosphate hydrolases"/>
    <property type="match status" value="1"/>
</dbReference>
<dbReference type="InterPro" id="IPR013767">
    <property type="entry name" value="PAS_fold"/>
</dbReference>
<accession>A0A915TZC2</accession>
<feature type="compositionally biased region" description="Polar residues" evidence="6">
    <location>
        <begin position="482"/>
        <end position="494"/>
    </location>
</feature>
<dbReference type="PANTHER" id="PTHR32071">
    <property type="entry name" value="TRANSCRIPTIONAL REGULATORY PROTEIN"/>
    <property type="match status" value="1"/>
</dbReference>
<evidence type="ECO:0000256" key="1">
    <source>
        <dbReference type="ARBA" id="ARBA00022741"/>
    </source>
</evidence>
<evidence type="ECO:0000259" key="8">
    <source>
        <dbReference type="PROSITE" id="PS50112"/>
    </source>
</evidence>
<gene>
    <name evidence="10" type="ORF">GF1_09440</name>
</gene>
<dbReference type="InterPro" id="IPR035965">
    <property type="entry name" value="PAS-like_dom_sf"/>
</dbReference>
<name>A0A915TZC2_9BACT</name>
<dbReference type="InterPro" id="IPR025943">
    <property type="entry name" value="Sigma_54_int_dom_ATP-bd_2"/>
</dbReference>
<dbReference type="EMBL" id="AP024233">
    <property type="protein sequence ID" value="BCO08568.1"/>
    <property type="molecule type" value="Genomic_DNA"/>
</dbReference>
<dbReference type="Proteomes" id="UP001063350">
    <property type="component" value="Chromosome"/>
</dbReference>
<dbReference type="InterPro" id="IPR025944">
    <property type="entry name" value="Sigma_54_int_dom_CS"/>
</dbReference>
<evidence type="ECO:0000256" key="4">
    <source>
        <dbReference type="ARBA" id="ARBA00023125"/>
    </source>
</evidence>
<dbReference type="Gene3D" id="3.30.450.20">
    <property type="entry name" value="PAS domain"/>
    <property type="match status" value="2"/>
</dbReference>
<evidence type="ECO:0000313" key="11">
    <source>
        <dbReference type="Proteomes" id="UP001063350"/>
    </source>
</evidence>
<keyword evidence="4" id="KW-0238">DNA-binding</keyword>
<evidence type="ECO:0000256" key="2">
    <source>
        <dbReference type="ARBA" id="ARBA00022840"/>
    </source>
</evidence>
<feature type="region of interest" description="Disordered" evidence="6">
    <location>
        <begin position="481"/>
        <end position="500"/>
    </location>
</feature>
<dbReference type="InterPro" id="IPR025662">
    <property type="entry name" value="Sigma_54_int_dom_ATP-bd_1"/>
</dbReference>
<dbReference type="InterPro" id="IPR002197">
    <property type="entry name" value="HTH_Fis"/>
</dbReference>
<evidence type="ECO:0000313" key="10">
    <source>
        <dbReference type="EMBL" id="BCO08568.1"/>
    </source>
</evidence>
<dbReference type="PROSITE" id="PS50112">
    <property type="entry name" value="PAS"/>
    <property type="match status" value="2"/>
</dbReference>
<feature type="domain" description="PAS" evidence="8">
    <location>
        <begin position="1"/>
        <end position="35"/>
    </location>
</feature>
<dbReference type="InterPro" id="IPR003593">
    <property type="entry name" value="AAA+_ATPase"/>
</dbReference>
<dbReference type="PRINTS" id="PR01590">
    <property type="entry name" value="HTHFIS"/>
</dbReference>
<dbReference type="PROSITE" id="PS50045">
    <property type="entry name" value="SIGMA54_INTERACT_4"/>
    <property type="match status" value="1"/>
</dbReference>
<dbReference type="SUPFAM" id="SSF46689">
    <property type="entry name" value="Homeodomain-like"/>
    <property type="match status" value="1"/>
</dbReference>
<dbReference type="SMART" id="SM00091">
    <property type="entry name" value="PAS"/>
    <property type="match status" value="2"/>
</dbReference>
<dbReference type="PROSITE" id="PS00688">
    <property type="entry name" value="SIGMA54_INTERACT_3"/>
    <property type="match status" value="1"/>
</dbReference>
<dbReference type="GO" id="GO:0006355">
    <property type="term" value="P:regulation of DNA-templated transcription"/>
    <property type="evidence" value="ECO:0007669"/>
    <property type="project" value="InterPro"/>
</dbReference>
<dbReference type="GO" id="GO:0043565">
    <property type="term" value="F:sequence-specific DNA binding"/>
    <property type="evidence" value="ECO:0007669"/>
    <property type="project" value="InterPro"/>
</dbReference>
<keyword evidence="5" id="KW-0804">Transcription</keyword>
<feature type="domain" description="PAS" evidence="8">
    <location>
        <begin position="112"/>
        <end position="157"/>
    </location>
</feature>
<organism evidence="10 11">
    <name type="scientific">Desulfolithobacter dissulfuricans</name>
    <dbReference type="NCBI Taxonomy" id="2795293"/>
    <lineage>
        <taxon>Bacteria</taxon>
        <taxon>Pseudomonadati</taxon>
        <taxon>Thermodesulfobacteriota</taxon>
        <taxon>Desulfobulbia</taxon>
        <taxon>Desulfobulbales</taxon>
        <taxon>Desulfobulbaceae</taxon>
        <taxon>Desulfolithobacter</taxon>
    </lineage>
</organism>
<dbReference type="GO" id="GO:0005524">
    <property type="term" value="F:ATP binding"/>
    <property type="evidence" value="ECO:0007669"/>
    <property type="project" value="UniProtKB-KW"/>
</dbReference>
<dbReference type="PANTHER" id="PTHR32071:SF57">
    <property type="entry name" value="C4-DICARBOXYLATE TRANSPORT TRANSCRIPTIONAL REGULATORY PROTEIN DCTD"/>
    <property type="match status" value="1"/>
</dbReference>
<dbReference type="CDD" id="cd00009">
    <property type="entry name" value="AAA"/>
    <property type="match status" value="1"/>
</dbReference>
<dbReference type="AlphaFoldDB" id="A0A915TZC2"/>
<dbReference type="SUPFAM" id="SSF55785">
    <property type="entry name" value="PYP-like sensor domain (PAS domain)"/>
    <property type="match status" value="2"/>
</dbReference>
<dbReference type="NCBIfam" id="TIGR00229">
    <property type="entry name" value="sensory_box"/>
    <property type="match status" value="2"/>
</dbReference>
<dbReference type="PROSITE" id="PS00676">
    <property type="entry name" value="SIGMA54_INTERACT_2"/>
    <property type="match status" value="1"/>
</dbReference>
<evidence type="ECO:0000259" key="7">
    <source>
        <dbReference type="PROSITE" id="PS50045"/>
    </source>
</evidence>
<dbReference type="KEGG" id="ddu:GF1_09440"/>
<keyword evidence="3" id="KW-0805">Transcription regulation</keyword>
<dbReference type="Pfam" id="PF02954">
    <property type="entry name" value="HTH_8"/>
    <property type="match status" value="1"/>
</dbReference>
<dbReference type="InterPro" id="IPR000014">
    <property type="entry name" value="PAS"/>
</dbReference>
<dbReference type="PROSITE" id="PS50113">
    <property type="entry name" value="PAC"/>
    <property type="match status" value="1"/>
</dbReference>
<dbReference type="SUPFAM" id="SSF52540">
    <property type="entry name" value="P-loop containing nucleoside triphosphate hydrolases"/>
    <property type="match status" value="1"/>
</dbReference>
<dbReference type="Pfam" id="PF00158">
    <property type="entry name" value="Sigma54_activat"/>
    <property type="match status" value="1"/>
</dbReference>
<dbReference type="InterPro" id="IPR002078">
    <property type="entry name" value="Sigma_54_int"/>
</dbReference>
<sequence length="557" mass="61629">MADGVFTVDANWNITSFNRAAEKLTGWSSEEVLGKPCSTIFQSNICGDGCLLRQAIKNGKTTINRPIFIKTREGTSIPVSISASPLVDDQGNIIGGIETFRDNTLSIRKSMILESIADGVFTVDKNWRITSFNPAAEAITGWSAEDALGKSCSEVFHSSICGKNCAIAESLYSGTPVANRSITIRNKSGEKVPISISAAPLVDHEGNIIGGVETFRDLSTITQLRRELSRRYTFDEIISKSVAMQRLFKIMPEIARSPSTVLVLGESGTGKELIARALYNASERRDKPFITVNCGALPETLLESELFGYKAGAFTDARKDKKGRFAAAEGGTLFLDEIGDIPHSIQVKLLRVLQEKVYEPLGSNTPVKADVRIITATNRNLEELVQQGLFREDLFYRLNVVKIQLPPLRERKEDIPLLIEHFIKKYSAQQGKDIVGISSSALNILMHYDYPGNIRELENIIEYSFILCEGGYIQPEHLPDTFTGTSGPDSSLPGSTGAGPQTLEEVEKQAIYLALERNNWRKMATCRELGVSKDTLRRKIKKYGLERPLDRELRKAS</sequence>
<dbReference type="InterPro" id="IPR027417">
    <property type="entry name" value="P-loop_NTPase"/>
</dbReference>
<dbReference type="Pfam" id="PF25601">
    <property type="entry name" value="AAA_lid_14"/>
    <property type="match status" value="1"/>
</dbReference>
<feature type="domain" description="Sigma-54 factor interaction" evidence="7">
    <location>
        <begin position="237"/>
        <end position="466"/>
    </location>
</feature>
<feature type="domain" description="PAC" evidence="9">
    <location>
        <begin position="178"/>
        <end position="230"/>
    </location>
</feature>
<evidence type="ECO:0000256" key="3">
    <source>
        <dbReference type="ARBA" id="ARBA00023015"/>
    </source>
</evidence>
<dbReference type="Gene3D" id="1.10.8.60">
    <property type="match status" value="1"/>
</dbReference>
<evidence type="ECO:0000259" key="9">
    <source>
        <dbReference type="PROSITE" id="PS50113"/>
    </source>
</evidence>
<dbReference type="PROSITE" id="PS00675">
    <property type="entry name" value="SIGMA54_INTERACT_1"/>
    <property type="match status" value="1"/>
</dbReference>
<keyword evidence="1" id="KW-0547">Nucleotide-binding</keyword>
<dbReference type="Pfam" id="PF00989">
    <property type="entry name" value="PAS"/>
    <property type="match status" value="1"/>
</dbReference>